<keyword evidence="2" id="KW-1185">Reference proteome</keyword>
<comment type="caution">
    <text evidence="1">The sequence shown here is derived from an EMBL/GenBank/DDBJ whole genome shotgun (WGS) entry which is preliminary data.</text>
</comment>
<gene>
    <name evidence="1" type="ORF">PC9H_010166</name>
</gene>
<evidence type="ECO:0000313" key="1">
    <source>
        <dbReference type="EMBL" id="KAF7424855.1"/>
    </source>
</evidence>
<reference evidence="1" key="1">
    <citation type="submission" date="2019-07" db="EMBL/GenBank/DDBJ databases">
        <authorList>
            <person name="Palmer J.M."/>
        </authorList>
    </citation>
    <scope>NUCLEOTIDE SEQUENCE</scope>
    <source>
        <strain evidence="1">PC9</strain>
    </source>
</reference>
<name>A0A8H7DPY6_PLEOS</name>
<dbReference type="OrthoDB" id="10331447at2759"/>
<dbReference type="EMBL" id="JACETU010000007">
    <property type="protein sequence ID" value="KAF7424855.1"/>
    <property type="molecule type" value="Genomic_DNA"/>
</dbReference>
<dbReference type="VEuPathDB" id="FungiDB:PC9H_010166"/>
<proteinExistence type="predicted"/>
<sequence>MAPLIPATYGGLVAAADPQIPRLPIPFEQIMLGRCLLGDPESKTIFPNCDVGVYCFRLSMGSPIIFKAVALMCHGKTMSMYDFLCNIVTTVFFAIRDAHPGLSNIEACSMVLEMYVKRVRAVGRFGSKVFVQVS</sequence>
<dbReference type="Proteomes" id="UP000623687">
    <property type="component" value="Unassembled WGS sequence"/>
</dbReference>
<evidence type="ECO:0000313" key="2">
    <source>
        <dbReference type="Proteomes" id="UP000623687"/>
    </source>
</evidence>
<dbReference type="RefSeq" id="XP_036629049.1">
    <property type="nucleotide sequence ID" value="XM_036779660.1"/>
</dbReference>
<protein>
    <submittedName>
        <fullName evidence="1">Uncharacterized protein</fullName>
    </submittedName>
</protein>
<dbReference type="AlphaFoldDB" id="A0A8H7DPY6"/>
<dbReference type="GeneID" id="59379984"/>
<organism evidence="1 2">
    <name type="scientific">Pleurotus ostreatus</name>
    <name type="common">Oyster mushroom</name>
    <name type="synonym">White-rot fungus</name>
    <dbReference type="NCBI Taxonomy" id="5322"/>
    <lineage>
        <taxon>Eukaryota</taxon>
        <taxon>Fungi</taxon>
        <taxon>Dikarya</taxon>
        <taxon>Basidiomycota</taxon>
        <taxon>Agaricomycotina</taxon>
        <taxon>Agaricomycetes</taxon>
        <taxon>Agaricomycetidae</taxon>
        <taxon>Agaricales</taxon>
        <taxon>Pleurotineae</taxon>
        <taxon>Pleurotaceae</taxon>
        <taxon>Pleurotus</taxon>
    </lineage>
</organism>
<accession>A0A8H7DPY6</accession>